<dbReference type="AlphaFoldDB" id="A0A317DD76"/>
<dbReference type="InterPro" id="IPR020084">
    <property type="entry name" value="NUDIX_hydrolase_CS"/>
</dbReference>
<dbReference type="InterPro" id="IPR036930">
    <property type="entry name" value="WGR_dom_sf"/>
</dbReference>
<dbReference type="SUPFAM" id="SSF55811">
    <property type="entry name" value="Nudix"/>
    <property type="match status" value="1"/>
</dbReference>
<keyword evidence="3 4" id="KW-0378">Hydrolase</keyword>
<evidence type="ECO:0000256" key="4">
    <source>
        <dbReference type="RuleBase" id="RU003476"/>
    </source>
</evidence>
<dbReference type="PROSITE" id="PS00893">
    <property type="entry name" value="NUDIX_BOX"/>
    <property type="match status" value="1"/>
</dbReference>
<organism evidence="6 7">
    <name type="scientific">Micromonospora acroterricola</name>
    <dbReference type="NCBI Taxonomy" id="2202421"/>
    <lineage>
        <taxon>Bacteria</taxon>
        <taxon>Bacillati</taxon>
        <taxon>Actinomycetota</taxon>
        <taxon>Actinomycetes</taxon>
        <taxon>Micromonosporales</taxon>
        <taxon>Micromonosporaceae</taxon>
        <taxon>Micromonospora</taxon>
    </lineage>
</organism>
<dbReference type="Pfam" id="PF00293">
    <property type="entry name" value="NUDIX"/>
    <property type="match status" value="1"/>
</dbReference>
<dbReference type="Gene3D" id="3.90.79.10">
    <property type="entry name" value="Nucleoside Triphosphate Pyrophosphohydrolase"/>
    <property type="match status" value="1"/>
</dbReference>
<evidence type="ECO:0000256" key="3">
    <source>
        <dbReference type="ARBA" id="ARBA00022801"/>
    </source>
</evidence>
<comment type="similarity">
    <text evidence="2 4">Belongs to the Nudix hydrolase family.</text>
</comment>
<proteinExistence type="inferred from homology"/>
<keyword evidence="7" id="KW-1185">Reference proteome</keyword>
<dbReference type="PANTHER" id="PTHR43046:SF14">
    <property type="entry name" value="MUTT_NUDIX FAMILY PROTEIN"/>
    <property type="match status" value="1"/>
</dbReference>
<dbReference type="EMBL" id="QGKR01000098">
    <property type="protein sequence ID" value="PWR12607.1"/>
    <property type="molecule type" value="Genomic_DNA"/>
</dbReference>
<accession>A0A317DD76</accession>
<dbReference type="GO" id="GO:0016787">
    <property type="term" value="F:hydrolase activity"/>
    <property type="evidence" value="ECO:0007669"/>
    <property type="project" value="UniProtKB-KW"/>
</dbReference>
<sequence length="272" mass="30705">MRPSGIDMVKSQRLDVATGVVVHHNQVLFVRRIAPEVPEYHLKWELPGGKIESGEQRSDAVVREIQEETGYRVRFLEELPITYTADLALANPPLTVDVRCGLCSIVGDHGTASEPPQPSKSGTEEYRWLPFADIPYGDVIPGSREFVLWAANHFGQPIPPGASIYRVELESIDYQVNRRRAYELSLTFVPEKPEKPYRLDIRYGRVQSGSSRTKSSTYSSMSDALNEAKEKIATRKSHGYSLTSVESNHPLRSWMGRLGVPFEDPQYPKLFD</sequence>
<dbReference type="SUPFAM" id="SSF142921">
    <property type="entry name" value="WGR domain-like"/>
    <property type="match status" value="1"/>
</dbReference>
<feature type="domain" description="Nudix hydrolase" evidence="5">
    <location>
        <begin position="11"/>
        <end position="152"/>
    </location>
</feature>
<dbReference type="InterPro" id="IPR015797">
    <property type="entry name" value="NUDIX_hydrolase-like_dom_sf"/>
</dbReference>
<dbReference type="InterPro" id="IPR020476">
    <property type="entry name" value="Nudix_hydrolase"/>
</dbReference>
<evidence type="ECO:0000256" key="2">
    <source>
        <dbReference type="ARBA" id="ARBA00005582"/>
    </source>
</evidence>
<evidence type="ECO:0000259" key="5">
    <source>
        <dbReference type="PROSITE" id="PS51462"/>
    </source>
</evidence>
<dbReference type="PROSITE" id="PS51462">
    <property type="entry name" value="NUDIX"/>
    <property type="match status" value="1"/>
</dbReference>
<gene>
    <name evidence="6" type="ORF">DKT68_02925</name>
</gene>
<dbReference type="PRINTS" id="PR00502">
    <property type="entry name" value="NUDIXFAMILY"/>
</dbReference>
<protein>
    <recommendedName>
        <fullName evidence="5">Nudix hydrolase domain-containing protein</fullName>
    </recommendedName>
</protein>
<dbReference type="Proteomes" id="UP000245410">
    <property type="component" value="Unassembled WGS sequence"/>
</dbReference>
<evidence type="ECO:0000256" key="1">
    <source>
        <dbReference type="ARBA" id="ARBA00001946"/>
    </source>
</evidence>
<evidence type="ECO:0000313" key="6">
    <source>
        <dbReference type="EMBL" id="PWR12607.1"/>
    </source>
</evidence>
<comment type="cofactor">
    <cofactor evidence="1">
        <name>Mg(2+)</name>
        <dbReference type="ChEBI" id="CHEBI:18420"/>
    </cofactor>
</comment>
<dbReference type="PANTHER" id="PTHR43046">
    <property type="entry name" value="GDP-MANNOSE MANNOSYL HYDROLASE"/>
    <property type="match status" value="1"/>
</dbReference>
<evidence type="ECO:0000313" key="7">
    <source>
        <dbReference type="Proteomes" id="UP000245410"/>
    </source>
</evidence>
<reference evidence="6 7" key="1">
    <citation type="submission" date="2018-05" db="EMBL/GenBank/DDBJ databases">
        <title>Micromonospora atacamensis sp. nov., a novel actinobacteria isolated from high altitude Atacama Desert soil.</title>
        <authorList>
            <person name="Carro L."/>
            <person name="Golinska P."/>
            <person name="Klenk H.-P."/>
            <person name="Goodfellow M."/>
        </authorList>
    </citation>
    <scope>NUCLEOTIDE SEQUENCE [LARGE SCALE GENOMIC DNA]</scope>
    <source>
        <strain evidence="6 7">5R2A7</strain>
    </source>
</reference>
<dbReference type="InterPro" id="IPR000086">
    <property type="entry name" value="NUDIX_hydrolase_dom"/>
</dbReference>
<comment type="caution">
    <text evidence="6">The sequence shown here is derived from an EMBL/GenBank/DDBJ whole genome shotgun (WGS) entry which is preliminary data.</text>
</comment>
<name>A0A317DD76_9ACTN</name>